<name>A0ABP6TEA9_9ACTN</name>
<reference evidence="4" key="1">
    <citation type="journal article" date="2019" name="Int. J. Syst. Evol. Microbiol.">
        <title>The Global Catalogue of Microorganisms (GCM) 10K type strain sequencing project: providing services to taxonomists for standard genome sequencing and annotation.</title>
        <authorList>
            <consortium name="The Broad Institute Genomics Platform"/>
            <consortium name="The Broad Institute Genome Sequencing Center for Infectious Disease"/>
            <person name="Wu L."/>
            <person name="Ma J."/>
        </authorList>
    </citation>
    <scope>NUCLEOTIDE SEQUENCE [LARGE SCALE GENOMIC DNA]</scope>
    <source>
        <strain evidence="4">JCM 9458</strain>
    </source>
</reference>
<dbReference type="PANTHER" id="PTHR13774:SF17">
    <property type="entry name" value="PHENAZINE BIOSYNTHESIS-LIKE DOMAIN-CONTAINING PROTEIN"/>
    <property type="match status" value="1"/>
</dbReference>
<dbReference type="Pfam" id="PF02567">
    <property type="entry name" value="PhzC-PhzF"/>
    <property type="match status" value="1"/>
</dbReference>
<dbReference type="PANTHER" id="PTHR13774">
    <property type="entry name" value="PHENAZINE BIOSYNTHESIS PROTEIN"/>
    <property type="match status" value="1"/>
</dbReference>
<evidence type="ECO:0000256" key="1">
    <source>
        <dbReference type="ARBA" id="ARBA00008270"/>
    </source>
</evidence>
<comment type="caution">
    <text evidence="3">The sequence shown here is derived from an EMBL/GenBank/DDBJ whole genome shotgun (WGS) entry which is preliminary data.</text>
</comment>
<evidence type="ECO:0008006" key="5">
    <source>
        <dbReference type="Google" id="ProtNLM"/>
    </source>
</evidence>
<accession>A0ABP6TEA9</accession>
<dbReference type="Gene3D" id="3.10.310.10">
    <property type="entry name" value="Diaminopimelate Epimerase, Chain A, domain 1"/>
    <property type="match status" value="1"/>
</dbReference>
<organism evidence="3 4">
    <name type="scientific">Cryptosporangium minutisporangium</name>
    <dbReference type="NCBI Taxonomy" id="113569"/>
    <lineage>
        <taxon>Bacteria</taxon>
        <taxon>Bacillati</taxon>
        <taxon>Actinomycetota</taxon>
        <taxon>Actinomycetes</taxon>
        <taxon>Cryptosporangiales</taxon>
        <taxon>Cryptosporangiaceae</taxon>
        <taxon>Cryptosporangium</taxon>
    </lineage>
</organism>
<evidence type="ECO:0000313" key="4">
    <source>
        <dbReference type="Proteomes" id="UP001501676"/>
    </source>
</evidence>
<evidence type="ECO:0000256" key="2">
    <source>
        <dbReference type="ARBA" id="ARBA00023235"/>
    </source>
</evidence>
<dbReference type="SUPFAM" id="SSF54506">
    <property type="entry name" value="Diaminopimelate epimerase-like"/>
    <property type="match status" value="1"/>
</dbReference>
<keyword evidence="4" id="KW-1185">Reference proteome</keyword>
<dbReference type="InterPro" id="IPR003719">
    <property type="entry name" value="Phenazine_PhzF-like"/>
</dbReference>
<comment type="similarity">
    <text evidence="1">Belongs to the PhzF family.</text>
</comment>
<keyword evidence="2" id="KW-0413">Isomerase</keyword>
<proteinExistence type="inferred from homology"/>
<dbReference type="EMBL" id="BAAAYN010000129">
    <property type="protein sequence ID" value="GAA3399312.1"/>
    <property type="molecule type" value="Genomic_DNA"/>
</dbReference>
<evidence type="ECO:0000313" key="3">
    <source>
        <dbReference type="EMBL" id="GAA3399312.1"/>
    </source>
</evidence>
<dbReference type="Proteomes" id="UP001501676">
    <property type="component" value="Unassembled WGS sequence"/>
</dbReference>
<sequence>MHSPDPGCMGLVAAEVNHVEAAFAHPLPTGAEADWALRWFTPVTEVALCGHATLAVAYVLRTTGVSTGTVRFAAPRPRADVLPRRDTCVARRWNYPLATAIDSTTPGRLLSG</sequence>
<gene>
    <name evidence="3" type="ORF">GCM10020369_84720</name>
</gene>
<protein>
    <recommendedName>
        <fullName evidence="5">PhzF family phenazine biosynthesis protein</fullName>
    </recommendedName>
</protein>